<keyword evidence="3" id="KW-0489">Methyltransferase</keyword>
<dbReference type="GO" id="GO:0032259">
    <property type="term" value="P:methylation"/>
    <property type="evidence" value="ECO:0007669"/>
    <property type="project" value="UniProtKB-KW"/>
</dbReference>
<keyword evidence="3" id="KW-0808">Transferase</keyword>
<evidence type="ECO:0000256" key="1">
    <source>
        <dbReference type="ARBA" id="ARBA00022763"/>
    </source>
</evidence>
<dbReference type="Pfam" id="PF01035">
    <property type="entry name" value="DNA_binding_1"/>
    <property type="match status" value="1"/>
</dbReference>
<dbReference type="PANTHER" id="PTHR42942">
    <property type="entry name" value="6-O-METHYLGUANINE DNA METHYLTRANSFERASE"/>
    <property type="match status" value="1"/>
</dbReference>
<accession>A0A0F4QLU2</accession>
<name>A0A0F4QLU2_9GAMM</name>
<evidence type="ECO:0000259" key="2">
    <source>
        <dbReference type="Pfam" id="PF01035"/>
    </source>
</evidence>
<evidence type="ECO:0000313" key="4">
    <source>
        <dbReference type="Proteomes" id="UP000033452"/>
    </source>
</evidence>
<gene>
    <name evidence="3" type="ORF">TW77_12180</name>
</gene>
<dbReference type="SUPFAM" id="SSF46767">
    <property type="entry name" value="Methylated DNA-protein cysteine methyltransferase, C-terminal domain"/>
    <property type="match status" value="1"/>
</dbReference>
<proteinExistence type="predicted"/>
<comment type="caution">
    <text evidence="3">The sequence shown here is derived from an EMBL/GenBank/DDBJ whole genome shotgun (WGS) entry which is preliminary data.</text>
</comment>
<dbReference type="EMBL" id="JXYA01000026">
    <property type="protein sequence ID" value="KJZ08601.1"/>
    <property type="molecule type" value="Genomic_DNA"/>
</dbReference>
<dbReference type="InterPro" id="IPR036388">
    <property type="entry name" value="WH-like_DNA-bd_sf"/>
</dbReference>
<evidence type="ECO:0000313" key="3">
    <source>
        <dbReference type="EMBL" id="KJZ08601.1"/>
    </source>
</evidence>
<keyword evidence="1" id="KW-0227">DNA damage</keyword>
<dbReference type="RefSeq" id="WP_046005253.1">
    <property type="nucleotide sequence ID" value="NZ_JXYA01000026.1"/>
</dbReference>
<feature type="domain" description="Methylated-DNA-[protein]-cysteine S-methyltransferase DNA binding" evidence="2">
    <location>
        <begin position="8"/>
        <end position="90"/>
    </location>
</feature>
<dbReference type="AlphaFoldDB" id="A0A0F4QLU2"/>
<sequence>MQTETKEEFRVRVFTLIGAIPEGSVATYGQIAGLAGAPKHARAVGYLLKHLPAGSSLPWHRVINSQGKISFPPQSEKFRQQSELLRSEGVQVQGGKIALRQYQWC</sequence>
<reference evidence="3 4" key="1">
    <citation type="journal article" date="2015" name="BMC Genomics">
        <title>Genome mining reveals unlocked bioactive potential of marine Gram-negative bacteria.</title>
        <authorList>
            <person name="Machado H."/>
            <person name="Sonnenschein E.C."/>
            <person name="Melchiorsen J."/>
            <person name="Gram L."/>
        </authorList>
    </citation>
    <scope>NUCLEOTIDE SEQUENCE [LARGE SCALE GENOMIC DNA]</scope>
    <source>
        <strain evidence="3 4">S2471</strain>
    </source>
</reference>
<dbReference type="Proteomes" id="UP000033452">
    <property type="component" value="Unassembled WGS sequence"/>
</dbReference>
<protein>
    <submittedName>
        <fullName evidence="3">Cysteine methyltransferase</fullName>
    </submittedName>
</protein>
<keyword evidence="4" id="KW-1185">Reference proteome</keyword>
<dbReference type="GO" id="GO:0008168">
    <property type="term" value="F:methyltransferase activity"/>
    <property type="evidence" value="ECO:0007669"/>
    <property type="project" value="UniProtKB-KW"/>
</dbReference>
<dbReference type="OrthoDB" id="9132167at2"/>
<organism evidence="3 4">
    <name type="scientific">Pseudoalteromonas rubra</name>
    <dbReference type="NCBI Taxonomy" id="43658"/>
    <lineage>
        <taxon>Bacteria</taxon>
        <taxon>Pseudomonadati</taxon>
        <taxon>Pseudomonadota</taxon>
        <taxon>Gammaproteobacteria</taxon>
        <taxon>Alteromonadales</taxon>
        <taxon>Pseudoalteromonadaceae</taxon>
        <taxon>Pseudoalteromonas</taxon>
    </lineage>
</organism>
<dbReference type="InterPro" id="IPR052520">
    <property type="entry name" value="ATL_DNA_repair"/>
</dbReference>
<dbReference type="InterPro" id="IPR014048">
    <property type="entry name" value="MethylDNA_cys_MeTrfase_DNA-bd"/>
</dbReference>
<dbReference type="CDD" id="cd06445">
    <property type="entry name" value="ATase"/>
    <property type="match status" value="1"/>
</dbReference>
<dbReference type="PANTHER" id="PTHR42942:SF1">
    <property type="entry name" value="ALKYLTRANSFERASE-LIKE PROTEIN 1"/>
    <property type="match status" value="1"/>
</dbReference>
<dbReference type="InterPro" id="IPR036217">
    <property type="entry name" value="MethylDNA_cys_MeTrfase_DNAb"/>
</dbReference>
<dbReference type="PATRIC" id="fig|43658.5.peg.2578"/>
<dbReference type="GO" id="GO:0006281">
    <property type="term" value="P:DNA repair"/>
    <property type="evidence" value="ECO:0007669"/>
    <property type="project" value="InterPro"/>
</dbReference>
<dbReference type="Gene3D" id="1.10.10.10">
    <property type="entry name" value="Winged helix-like DNA-binding domain superfamily/Winged helix DNA-binding domain"/>
    <property type="match status" value="1"/>
</dbReference>